<keyword evidence="4" id="KW-1185">Reference proteome</keyword>
<reference evidence="3 4" key="1">
    <citation type="journal article" date="2017" name="Genome Announc.">
        <title>Genome sequence of the saprophytic ascomycete Epicoccum nigrum ICMP 19927 strain isolated from New Zealand.</title>
        <authorList>
            <person name="Fokin M."/>
            <person name="Fleetwood D."/>
            <person name="Weir B.S."/>
            <person name="Villas-Boas S.G."/>
        </authorList>
    </citation>
    <scope>NUCLEOTIDE SEQUENCE [LARGE SCALE GENOMIC DNA]</scope>
    <source>
        <strain evidence="3 4">ICMP 19927</strain>
    </source>
</reference>
<evidence type="ECO:0000256" key="1">
    <source>
        <dbReference type="SAM" id="MobiDB-lite"/>
    </source>
</evidence>
<gene>
    <name evidence="3" type="ORF">B5807_09902</name>
</gene>
<feature type="compositionally biased region" description="Polar residues" evidence="1">
    <location>
        <begin position="1"/>
        <end position="14"/>
    </location>
</feature>
<evidence type="ECO:0000256" key="2">
    <source>
        <dbReference type="SAM" id="Phobius"/>
    </source>
</evidence>
<organism evidence="3 4">
    <name type="scientific">Epicoccum nigrum</name>
    <name type="common">Soil fungus</name>
    <name type="synonym">Epicoccum purpurascens</name>
    <dbReference type="NCBI Taxonomy" id="105696"/>
    <lineage>
        <taxon>Eukaryota</taxon>
        <taxon>Fungi</taxon>
        <taxon>Dikarya</taxon>
        <taxon>Ascomycota</taxon>
        <taxon>Pezizomycotina</taxon>
        <taxon>Dothideomycetes</taxon>
        <taxon>Pleosporomycetidae</taxon>
        <taxon>Pleosporales</taxon>
        <taxon>Pleosporineae</taxon>
        <taxon>Didymellaceae</taxon>
        <taxon>Epicoccum</taxon>
    </lineage>
</organism>
<proteinExistence type="predicted"/>
<keyword evidence="2" id="KW-0472">Membrane</keyword>
<feature type="transmembrane region" description="Helical" evidence="2">
    <location>
        <begin position="106"/>
        <end position="125"/>
    </location>
</feature>
<sequence>MPNNTDTLSINDRTSAGDANAGVPKGHFNSDTFPAKPSLTSGARIYILTLSITCLTTSLSQLPLSPYPESSRVLLSISIFTTVAGCIACMLVTMREQPTAFSNPTFPYTIALATLLVFHFTFALAMMLDDYRHREMALVILICAGMELGAVGVLIVQGWSAWGLDRNADVEAASCGGKKELK</sequence>
<dbReference type="InParanoid" id="A0A1Y2LU25"/>
<evidence type="ECO:0000313" key="4">
    <source>
        <dbReference type="Proteomes" id="UP000193240"/>
    </source>
</evidence>
<feature type="transmembrane region" description="Helical" evidence="2">
    <location>
        <begin position="74"/>
        <end position="94"/>
    </location>
</feature>
<protein>
    <submittedName>
        <fullName evidence="3">Uncharacterized protein</fullName>
    </submittedName>
</protein>
<evidence type="ECO:0000313" key="3">
    <source>
        <dbReference type="EMBL" id="OSS47300.1"/>
    </source>
</evidence>
<dbReference type="Proteomes" id="UP000193240">
    <property type="component" value="Unassembled WGS sequence"/>
</dbReference>
<name>A0A1Y2LU25_EPING</name>
<feature type="region of interest" description="Disordered" evidence="1">
    <location>
        <begin position="1"/>
        <end position="29"/>
    </location>
</feature>
<dbReference type="AlphaFoldDB" id="A0A1Y2LU25"/>
<feature type="transmembrane region" description="Helical" evidence="2">
    <location>
        <begin position="137"/>
        <end position="159"/>
    </location>
</feature>
<feature type="transmembrane region" description="Helical" evidence="2">
    <location>
        <begin position="43"/>
        <end position="62"/>
    </location>
</feature>
<keyword evidence="2" id="KW-1133">Transmembrane helix</keyword>
<accession>A0A1Y2LU25</accession>
<dbReference type="EMBL" id="KZ107849">
    <property type="protein sequence ID" value="OSS47300.1"/>
    <property type="molecule type" value="Genomic_DNA"/>
</dbReference>
<keyword evidence="2" id="KW-0812">Transmembrane</keyword>